<reference evidence="1 2" key="1">
    <citation type="journal article" date="2018" name="Sci. Rep.">
        <title>Genomic signatures of local adaptation to the degree of environmental predictability in rotifers.</title>
        <authorList>
            <person name="Franch-Gras L."/>
            <person name="Hahn C."/>
            <person name="Garcia-Roger E.M."/>
            <person name="Carmona M.J."/>
            <person name="Serra M."/>
            <person name="Gomez A."/>
        </authorList>
    </citation>
    <scope>NUCLEOTIDE SEQUENCE [LARGE SCALE GENOMIC DNA]</scope>
    <source>
        <strain evidence="1">HYR1</strain>
    </source>
</reference>
<proteinExistence type="predicted"/>
<protein>
    <submittedName>
        <fullName evidence="1">Uncharacterized protein</fullName>
    </submittedName>
</protein>
<dbReference type="Proteomes" id="UP000276133">
    <property type="component" value="Unassembled WGS sequence"/>
</dbReference>
<sequence length="85" mass="9873">MYLVFARNANDFQIIFFDTEMISLRQFYAGTTTKLWMLAAQLFKNKGNRRSKGINRGIGDERLAVLDSMIVLVDHLIKLNVEYNL</sequence>
<name>A0A3M7R3B1_BRAPC</name>
<gene>
    <name evidence="1" type="ORF">BpHYR1_042128</name>
</gene>
<dbReference type="EMBL" id="REGN01004385">
    <property type="protein sequence ID" value="RNA17738.1"/>
    <property type="molecule type" value="Genomic_DNA"/>
</dbReference>
<keyword evidence="2" id="KW-1185">Reference proteome</keyword>
<evidence type="ECO:0000313" key="1">
    <source>
        <dbReference type="EMBL" id="RNA17738.1"/>
    </source>
</evidence>
<evidence type="ECO:0000313" key="2">
    <source>
        <dbReference type="Proteomes" id="UP000276133"/>
    </source>
</evidence>
<comment type="caution">
    <text evidence="1">The sequence shown here is derived from an EMBL/GenBank/DDBJ whole genome shotgun (WGS) entry which is preliminary data.</text>
</comment>
<organism evidence="1 2">
    <name type="scientific">Brachionus plicatilis</name>
    <name type="common">Marine rotifer</name>
    <name type="synonym">Brachionus muelleri</name>
    <dbReference type="NCBI Taxonomy" id="10195"/>
    <lineage>
        <taxon>Eukaryota</taxon>
        <taxon>Metazoa</taxon>
        <taxon>Spiralia</taxon>
        <taxon>Gnathifera</taxon>
        <taxon>Rotifera</taxon>
        <taxon>Eurotatoria</taxon>
        <taxon>Monogononta</taxon>
        <taxon>Pseudotrocha</taxon>
        <taxon>Ploima</taxon>
        <taxon>Brachionidae</taxon>
        <taxon>Brachionus</taxon>
    </lineage>
</organism>
<dbReference type="AlphaFoldDB" id="A0A3M7R3B1"/>
<accession>A0A3M7R3B1</accession>